<dbReference type="Pfam" id="PF13875">
    <property type="entry name" value="DUF4202"/>
    <property type="match status" value="1"/>
</dbReference>
<dbReference type="Gene3D" id="1.10.3210.10">
    <property type="entry name" value="Hypothetical protein af1432"/>
    <property type="match status" value="1"/>
</dbReference>
<dbReference type="Proteomes" id="UP000287917">
    <property type="component" value="Unassembled WGS sequence"/>
</dbReference>
<dbReference type="InterPro" id="IPR025255">
    <property type="entry name" value="DUF4202"/>
</dbReference>
<dbReference type="EMBL" id="QNZK01000135">
    <property type="protein sequence ID" value="RTZ85920.1"/>
    <property type="molecule type" value="Genomic_DNA"/>
</dbReference>
<name>A0A432GQX3_9DELT</name>
<evidence type="ECO:0000313" key="2">
    <source>
        <dbReference type="Proteomes" id="UP000287917"/>
    </source>
</evidence>
<reference evidence="1 2" key="1">
    <citation type="submission" date="2018-06" db="EMBL/GenBank/DDBJ databases">
        <title>Combined omics and stable isotope probing to characterize newly discovered Mariana Back-Arc vent microbial communities.</title>
        <authorList>
            <person name="Trembath-Reichert E."/>
            <person name="Huber J.A."/>
        </authorList>
    </citation>
    <scope>NUCLEOTIDE SEQUENCE [LARGE SCALE GENOMIC DNA]</scope>
    <source>
        <strain evidence="1">MAG 58</strain>
    </source>
</reference>
<sequence>MNSSIECAKEKIREAISKSNVPEDPIHAENTLKWVLYLKLDANDALQIAALAHDIDRANESRKTLRSDFSDYDAFKASHAQNSVIILAEILNTCHVEQSIIEEACQLVAQHEVGGDQLSDLLKDADSISYFEVNMPLYFQREGYEETLKRCIWGYHRLSPKMKKKCQKMTYSDSTLVGLLQEAVSTAENELVCSK</sequence>
<dbReference type="AlphaFoldDB" id="A0A432GQX3"/>
<protein>
    <recommendedName>
        <fullName evidence="3">DUF4202 family protein</fullName>
    </recommendedName>
</protein>
<gene>
    <name evidence="1" type="ORF">DSY96_03815</name>
</gene>
<comment type="caution">
    <text evidence="1">The sequence shown here is derived from an EMBL/GenBank/DDBJ whole genome shotgun (WGS) entry which is preliminary data.</text>
</comment>
<proteinExistence type="predicted"/>
<accession>A0A432GQX3</accession>
<evidence type="ECO:0000313" key="1">
    <source>
        <dbReference type="EMBL" id="RTZ85920.1"/>
    </source>
</evidence>
<evidence type="ECO:0008006" key="3">
    <source>
        <dbReference type="Google" id="ProtNLM"/>
    </source>
</evidence>
<organism evidence="1 2">
    <name type="scientific">SAR324 cluster bacterium</name>
    <dbReference type="NCBI Taxonomy" id="2024889"/>
    <lineage>
        <taxon>Bacteria</taxon>
        <taxon>Deltaproteobacteria</taxon>
        <taxon>SAR324 cluster</taxon>
    </lineage>
</organism>
<dbReference type="SUPFAM" id="SSF109604">
    <property type="entry name" value="HD-domain/PDEase-like"/>
    <property type="match status" value="1"/>
</dbReference>